<dbReference type="EMBL" id="UINC01001279">
    <property type="protein sequence ID" value="SUZ76473.1"/>
    <property type="molecule type" value="Genomic_DNA"/>
</dbReference>
<dbReference type="InterPro" id="IPR029046">
    <property type="entry name" value="LolA/LolB/LppX"/>
</dbReference>
<proteinExistence type="predicted"/>
<dbReference type="InterPro" id="IPR004564">
    <property type="entry name" value="OM_lipoprot_carrier_LolA-like"/>
</dbReference>
<dbReference type="Gene3D" id="2.50.20.10">
    <property type="entry name" value="Lipoprotein localisation LolA/LolB/LppX"/>
    <property type="match status" value="1"/>
</dbReference>
<dbReference type="SUPFAM" id="SSF89392">
    <property type="entry name" value="Prokaryotic lipoproteins and lipoprotein localization factors"/>
    <property type="match status" value="1"/>
</dbReference>
<accession>A0A381QFN8</accession>
<dbReference type="PANTHER" id="PTHR37507:SF2">
    <property type="entry name" value="SPORULATION PROTEIN YDCC"/>
    <property type="match status" value="1"/>
</dbReference>
<name>A0A381QFN8_9ZZZZ</name>
<organism evidence="1">
    <name type="scientific">marine metagenome</name>
    <dbReference type="NCBI Taxonomy" id="408172"/>
    <lineage>
        <taxon>unclassified sequences</taxon>
        <taxon>metagenomes</taxon>
        <taxon>ecological metagenomes</taxon>
    </lineage>
</organism>
<dbReference type="CDD" id="cd16325">
    <property type="entry name" value="LolA"/>
    <property type="match status" value="1"/>
</dbReference>
<protein>
    <recommendedName>
        <fullName evidence="2">Outer-membrane lipoprotein carrier protein</fullName>
    </recommendedName>
</protein>
<evidence type="ECO:0000313" key="1">
    <source>
        <dbReference type="EMBL" id="SUZ76473.1"/>
    </source>
</evidence>
<evidence type="ECO:0008006" key="2">
    <source>
        <dbReference type="Google" id="ProtNLM"/>
    </source>
</evidence>
<reference evidence="1" key="1">
    <citation type="submission" date="2018-05" db="EMBL/GenBank/DDBJ databases">
        <authorList>
            <person name="Lanie J.A."/>
            <person name="Ng W.-L."/>
            <person name="Kazmierczak K.M."/>
            <person name="Andrzejewski T.M."/>
            <person name="Davidsen T.M."/>
            <person name="Wayne K.J."/>
            <person name="Tettelin H."/>
            <person name="Glass J.I."/>
            <person name="Rusch D."/>
            <person name="Podicherti R."/>
            <person name="Tsui H.-C.T."/>
            <person name="Winkler M.E."/>
        </authorList>
    </citation>
    <scope>NUCLEOTIDE SEQUENCE</scope>
</reference>
<dbReference type="InterPro" id="IPR052944">
    <property type="entry name" value="Sporulation_related"/>
</dbReference>
<dbReference type="Pfam" id="PF03548">
    <property type="entry name" value="LolA"/>
    <property type="match status" value="1"/>
</dbReference>
<dbReference type="AlphaFoldDB" id="A0A381QFN8"/>
<dbReference type="PANTHER" id="PTHR37507">
    <property type="entry name" value="SPORULATION PROTEIN YDCC"/>
    <property type="match status" value="1"/>
</dbReference>
<sequence>MKILESAAIHYRGIDALCADFTQHLLVPLLGEDRTGVGRLCQAQPNRFAMRFSDPEGDLVLVDGSFVWLYYPSLDPKQVFKVPMVENGGHYDFHREFLDEPARKYQVTYEHEDKVAGQPTHRLRLIPLVPAQYEAAVVWIDRAQPLLRQIRIEEENGSVRTITMERIDFNPISLPEDWFTFAPPEGAHVISG</sequence>
<gene>
    <name evidence="1" type="ORF">METZ01_LOCUS29327</name>
</gene>